<dbReference type="AlphaFoldDB" id="A0A2H0E223"/>
<dbReference type="InterPro" id="IPR015797">
    <property type="entry name" value="NUDIX_hydrolase-like_dom_sf"/>
</dbReference>
<gene>
    <name evidence="2" type="ORF">COW80_03470</name>
</gene>
<comment type="caution">
    <text evidence="2">The sequence shown here is derived from an EMBL/GenBank/DDBJ whole genome shotgun (WGS) entry which is preliminary data.</text>
</comment>
<dbReference type="Proteomes" id="UP000229981">
    <property type="component" value="Unassembled WGS sequence"/>
</dbReference>
<feature type="domain" description="Nudix hydrolase" evidence="1">
    <location>
        <begin position="15"/>
        <end position="68"/>
    </location>
</feature>
<accession>A0A2H0E223</accession>
<dbReference type="Pfam" id="PF00293">
    <property type="entry name" value="NUDIX"/>
    <property type="match status" value="1"/>
</dbReference>
<organism evidence="2 3">
    <name type="scientific">Candidatus Beckwithbacteria bacterium CG22_combo_CG10-13_8_21_14_all_01_47_9</name>
    <dbReference type="NCBI Taxonomy" id="1974496"/>
    <lineage>
        <taxon>Bacteria</taxon>
        <taxon>Candidatus Beckwithiibacteriota</taxon>
    </lineage>
</organism>
<feature type="non-terminal residue" evidence="2">
    <location>
        <position position="68"/>
    </location>
</feature>
<sequence>MISCIFEGQTNIVHLRHVVVDALVVKDGQILLVKRGPGSYLEIGKWAMPGGYLEMDETAEQAIVREVK</sequence>
<evidence type="ECO:0000313" key="3">
    <source>
        <dbReference type="Proteomes" id="UP000229981"/>
    </source>
</evidence>
<evidence type="ECO:0000259" key="1">
    <source>
        <dbReference type="PROSITE" id="PS51462"/>
    </source>
</evidence>
<dbReference type="PROSITE" id="PS51462">
    <property type="entry name" value="NUDIX"/>
    <property type="match status" value="1"/>
</dbReference>
<dbReference type="EMBL" id="PCTU01000089">
    <property type="protein sequence ID" value="PIP87870.1"/>
    <property type="molecule type" value="Genomic_DNA"/>
</dbReference>
<protein>
    <recommendedName>
        <fullName evidence="1">Nudix hydrolase domain-containing protein</fullName>
    </recommendedName>
</protein>
<dbReference type="InterPro" id="IPR000086">
    <property type="entry name" value="NUDIX_hydrolase_dom"/>
</dbReference>
<evidence type="ECO:0000313" key="2">
    <source>
        <dbReference type="EMBL" id="PIP87870.1"/>
    </source>
</evidence>
<name>A0A2H0E223_9BACT</name>
<dbReference type="PANTHER" id="PTHR43736">
    <property type="entry name" value="ADP-RIBOSE PYROPHOSPHATASE"/>
    <property type="match status" value="1"/>
</dbReference>
<dbReference type="Gene3D" id="3.90.79.10">
    <property type="entry name" value="Nucleoside Triphosphate Pyrophosphohydrolase"/>
    <property type="match status" value="1"/>
</dbReference>
<reference evidence="2 3" key="1">
    <citation type="submission" date="2017-09" db="EMBL/GenBank/DDBJ databases">
        <title>Depth-based differentiation of microbial function through sediment-hosted aquifers and enrichment of novel symbionts in the deep terrestrial subsurface.</title>
        <authorList>
            <person name="Probst A.J."/>
            <person name="Ladd B."/>
            <person name="Jarett J.K."/>
            <person name="Geller-Mcgrath D.E."/>
            <person name="Sieber C.M."/>
            <person name="Emerson J.B."/>
            <person name="Anantharaman K."/>
            <person name="Thomas B.C."/>
            <person name="Malmstrom R."/>
            <person name="Stieglmeier M."/>
            <person name="Klingl A."/>
            <person name="Woyke T."/>
            <person name="Ryan C.M."/>
            <person name="Banfield J.F."/>
        </authorList>
    </citation>
    <scope>NUCLEOTIDE SEQUENCE [LARGE SCALE GENOMIC DNA]</scope>
    <source>
        <strain evidence="2">CG22_combo_CG10-13_8_21_14_all_01_47_9</strain>
    </source>
</reference>
<dbReference type="SUPFAM" id="SSF55811">
    <property type="entry name" value="Nudix"/>
    <property type="match status" value="1"/>
</dbReference>
<dbReference type="PANTHER" id="PTHR43736:SF1">
    <property type="entry name" value="DIHYDRONEOPTERIN TRIPHOSPHATE DIPHOSPHATASE"/>
    <property type="match status" value="1"/>
</dbReference>
<proteinExistence type="predicted"/>